<dbReference type="Proteomes" id="UP000649617">
    <property type="component" value="Unassembled WGS sequence"/>
</dbReference>
<feature type="transmembrane region" description="Helical" evidence="1">
    <location>
        <begin position="230"/>
        <end position="258"/>
    </location>
</feature>
<feature type="transmembrane region" description="Helical" evidence="1">
    <location>
        <begin position="278"/>
        <end position="295"/>
    </location>
</feature>
<evidence type="ECO:0000313" key="2">
    <source>
        <dbReference type="EMBL" id="CAE7387435.1"/>
    </source>
</evidence>
<gene>
    <name evidence="2" type="ORF">SPIL2461_LOCUS9495</name>
</gene>
<keyword evidence="1" id="KW-0472">Membrane</keyword>
<dbReference type="OrthoDB" id="416950at2759"/>
<dbReference type="EMBL" id="CAJNIZ010016558">
    <property type="protein sequence ID" value="CAE7387435.1"/>
    <property type="molecule type" value="Genomic_DNA"/>
</dbReference>
<evidence type="ECO:0000313" key="3">
    <source>
        <dbReference type="Proteomes" id="UP000649617"/>
    </source>
</evidence>
<organism evidence="2 3">
    <name type="scientific">Symbiodinium pilosum</name>
    <name type="common">Dinoflagellate</name>
    <dbReference type="NCBI Taxonomy" id="2952"/>
    <lineage>
        <taxon>Eukaryota</taxon>
        <taxon>Sar</taxon>
        <taxon>Alveolata</taxon>
        <taxon>Dinophyceae</taxon>
        <taxon>Suessiales</taxon>
        <taxon>Symbiodiniaceae</taxon>
        <taxon>Symbiodinium</taxon>
    </lineage>
</organism>
<keyword evidence="1" id="KW-1133">Transmembrane helix</keyword>
<name>A0A812QHJ2_SYMPI</name>
<accession>A0A812QHJ2</accession>
<feature type="transmembrane region" description="Helical" evidence="1">
    <location>
        <begin position="148"/>
        <end position="170"/>
    </location>
</feature>
<feature type="transmembrane region" description="Helical" evidence="1">
    <location>
        <begin position="108"/>
        <end position="128"/>
    </location>
</feature>
<feature type="transmembrane region" description="Helical" evidence="1">
    <location>
        <begin position="24"/>
        <end position="51"/>
    </location>
</feature>
<keyword evidence="3" id="KW-1185">Reference proteome</keyword>
<protein>
    <submittedName>
        <fullName evidence="2">Uncharacterized protein</fullName>
    </submittedName>
</protein>
<proteinExistence type="predicted"/>
<comment type="caution">
    <text evidence="2">The sequence shown here is derived from an EMBL/GenBank/DDBJ whole genome shotgun (WGS) entry which is preliminary data.</text>
</comment>
<keyword evidence="1" id="KW-0812">Transmembrane</keyword>
<evidence type="ECO:0000256" key="1">
    <source>
        <dbReference type="SAM" id="Phobius"/>
    </source>
</evidence>
<reference evidence="2" key="1">
    <citation type="submission" date="2021-02" db="EMBL/GenBank/DDBJ databases">
        <authorList>
            <person name="Dougan E. K."/>
            <person name="Rhodes N."/>
            <person name="Thang M."/>
            <person name="Chan C."/>
        </authorList>
    </citation>
    <scope>NUCLEOTIDE SEQUENCE</scope>
</reference>
<dbReference type="AlphaFoldDB" id="A0A812QHJ2"/>
<sequence length="356" mass="39640">MRSAEQAWNFVPATEIGHARHWCIMIAIVGAIPLQVLIVMVWFCVAACCLAKKDEGESLQNGNGADDSGAFLEIGASEEDIARVFEGGYPWGQLAVFAWRVVRSSVNLFYMIYMCVSTAPLSFMMAELKDAEHHASQSSSELWCFERHAVVLLEGVFAFLIMIRLVVTLLQSVCSRLAHRQFKSTLERACSFSAFNLLPMANPAQAIERTKRVAQQVQQQMNQRRPGRHVNVVCGLIIVLAMVNMLLVFIPLAVMSVMVKVSKLGFMSSGQAWTWREALAFVMFINALAGLRAGIEKERERTIFETVGKGTYHVETHNGFMGSVFYHLQQRYGIYAGLAIYATLSPTQVCKLLNGA</sequence>